<dbReference type="GO" id="GO:0031012">
    <property type="term" value="C:extracellular matrix"/>
    <property type="evidence" value="ECO:0007669"/>
    <property type="project" value="TreeGrafter"/>
</dbReference>
<keyword evidence="2" id="KW-0964">Secreted</keyword>
<dbReference type="GO" id="GO:0030198">
    <property type="term" value="P:extracellular matrix organization"/>
    <property type="evidence" value="ECO:0007669"/>
    <property type="project" value="InterPro"/>
</dbReference>
<dbReference type="Gene3D" id="2.20.100.10">
    <property type="entry name" value="Thrombospondin type-1 (TSP1) repeat"/>
    <property type="match status" value="1"/>
</dbReference>
<evidence type="ECO:0000256" key="2">
    <source>
        <dbReference type="ARBA" id="ARBA00022525"/>
    </source>
</evidence>
<dbReference type="PRINTS" id="PR01857">
    <property type="entry name" value="ADAMTSFAMILY"/>
</dbReference>
<dbReference type="InterPro" id="IPR000884">
    <property type="entry name" value="TSP1_rpt"/>
</dbReference>
<dbReference type="GO" id="GO:0006508">
    <property type="term" value="P:proteolysis"/>
    <property type="evidence" value="ECO:0007669"/>
    <property type="project" value="TreeGrafter"/>
</dbReference>
<evidence type="ECO:0000256" key="1">
    <source>
        <dbReference type="ARBA" id="ARBA00004613"/>
    </source>
</evidence>
<protein>
    <submittedName>
        <fullName evidence="5">Uncharacterized protein</fullName>
    </submittedName>
</protein>
<reference evidence="5" key="1">
    <citation type="submission" date="2025-08" db="UniProtKB">
        <authorList>
            <consortium name="Ensembl"/>
        </authorList>
    </citation>
    <scope>IDENTIFICATION</scope>
</reference>
<reference evidence="5" key="2">
    <citation type="submission" date="2025-09" db="UniProtKB">
        <authorList>
            <consortium name="Ensembl"/>
        </authorList>
    </citation>
    <scope>IDENTIFICATION</scope>
</reference>
<dbReference type="InterPro" id="IPR050439">
    <property type="entry name" value="ADAMTS_ADAMTS-like"/>
</dbReference>
<sequence>MDCRSCSLGIGSCGVSGTKSCCCSRLAPGSRPCYPCCSLAPSRGRSRKMDGAWGAWSSWGECSRTCGGGVSSSIRHCDSPRTLDCCPALPLLFALAGNGPRHRSSFSLAGGVKSCSLNCLAEGFNFYTERAAAVVDGTPCRQDSNDICVNGECKVSAKVGGCWGGTLPWDRLRA</sequence>
<accession>A0A674KFW5</accession>
<evidence type="ECO:0000313" key="6">
    <source>
        <dbReference type="Proteomes" id="UP000472274"/>
    </source>
</evidence>
<name>A0A674KFW5_9SAUR</name>
<dbReference type="AlphaFoldDB" id="A0A674KFW5"/>
<dbReference type="InterPro" id="IPR036383">
    <property type="entry name" value="TSP1_rpt_sf"/>
</dbReference>
<dbReference type="GO" id="GO:0005576">
    <property type="term" value="C:extracellular region"/>
    <property type="evidence" value="ECO:0007669"/>
    <property type="project" value="UniProtKB-SubCell"/>
</dbReference>
<keyword evidence="6" id="KW-1185">Reference proteome</keyword>
<dbReference type="Pfam" id="PF00090">
    <property type="entry name" value="TSP_1"/>
    <property type="match status" value="1"/>
</dbReference>
<dbReference type="Ensembl" id="ENSTMTT00000032592.1">
    <property type="protein sequence ID" value="ENSTMTP00000031457.1"/>
    <property type="gene ID" value="ENSTMTG00000022593.1"/>
</dbReference>
<dbReference type="Proteomes" id="UP000472274">
    <property type="component" value="Unplaced"/>
</dbReference>
<evidence type="ECO:0000256" key="3">
    <source>
        <dbReference type="ARBA" id="ARBA00023157"/>
    </source>
</evidence>
<dbReference type="SMART" id="SM00209">
    <property type="entry name" value="TSP1"/>
    <property type="match status" value="1"/>
</dbReference>
<feature type="disulfide bond" evidence="4">
    <location>
        <begin position="66"/>
        <end position="86"/>
    </location>
</feature>
<dbReference type="SUPFAM" id="SSF82895">
    <property type="entry name" value="TSP-1 type 1 repeat"/>
    <property type="match status" value="1"/>
</dbReference>
<dbReference type="GO" id="GO:0004222">
    <property type="term" value="F:metalloendopeptidase activity"/>
    <property type="evidence" value="ECO:0007669"/>
    <property type="project" value="TreeGrafter"/>
</dbReference>
<dbReference type="PROSITE" id="PS50092">
    <property type="entry name" value="TSP1"/>
    <property type="match status" value="1"/>
</dbReference>
<evidence type="ECO:0000256" key="4">
    <source>
        <dbReference type="PIRSR" id="PIRSR613273-3"/>
    </source>
</evidence>
<comment type="subcellular location">
    <subcellularLocation>
        <location evidence="1">Secreted</location>
    </subcellularLocation>
</comment>
<organism evidence="5 6">
    <name type="scientific">Terrapene triunguis</name>
    <name type="common">Three-toed box turtle</name>
    <dbReference type="NCBI Taxonomy" id="2587831"/>
    <lineage>
        <taxon>Eukaryota</taxon>
        <taxon>Metazoa</taxon>
        <taxon>Chordata</taxon>
        <taxon>Craniata</taxon>
        <taxon>Vertebrata</taxon>
        <taxon>Euteleostomi</taxon>
        <taxon>Archelosauria</taxon>
        <taxon>Testudinata</taxon>
        <taxon>Testudines</taxon>
        <taxon>Cryptodira</taxon>
        <taxon>Durocryptodira</taxon>
        <taxon>Testudinoidea</taxon>
        <taxon>Emydidae</taxon>
        <taxon>Terrapene</taxon>
    </lineage>
</organism>
<keyword evidence="3 4" id="KW-1015">Disulfide bond</keyword>
<proteinExistence type="predicted"/>
<dbReference type="InterPro" id="IPR013273">
    <property type="entry name" value="ADAMTS/ADAMTS-like"/>
</dbReference>
<dbReference type="GeneTree" id="ENSGT00940000158404"/>
<evidence type="ECO:0000313" key="5">
    <source>
        <dbReference type="Ensembl" id="ENSTMTP00000031457.1"/>
    </source>
</evidence>
<dbReference type="PANTHER" id="PTHR13723:SF26">
    <property type="entry name" value="A DISINTEGRIN AND METALLOPROTEINASE WITH THROMBOSPONDIN MOTIFS 10"/>
    <property type="match status" value="1"/>
</dbReference>
<dbReference type="InParanoid" id="A0A674KFW5"/>
<dbReference type="PANTHER" id="PTHR13723">
    <property type="entry name" value="ADAMTS A DISINTEGRIN AND METALLOPROTEASE WITH THROMBOSPONDIN MOTIFS PROTEASE"/>
    <property type="match status" value="1"/>
</dbReference>